<dbReference type="InterPro" id="IPR019775">
    <property type="entry name" value="WD40_repeat_CS"/>
</dbReference>
<dbReference type="SMART" id="SM00320">
    <property type="entry name" value="WD40"/>
    <property type="match status" value="7"/>
</dbReference>
<dbReference type="InterPro" id="IPR001680">
    <property type="entry name" value="WD40_rpt"/>
</dbReference>
<dbReference type="GO" id="GO:0046540">
    <property type="term" value="C:U4/U6 x U5 tri-snRNP complex"/>
    <property type="evidence" value="ECO:0007669"/>
    <property type="project" value="TreeGrafter"/>
</dbReference>
<feature type="transmembrane region" description="Helical" evidence="4">
    <location>
        <begin position="669"/>
        <end position="689"/>
    </location>
</feature>
<dbReference type="PROSITE" id="PS00678">
    <property type="entry name" value="WD_REPEATS_1"/>
    <property type="match status" value="3"/>
</dbReference>
<dbReference type="SUPFAM" id="SSF53448">
    <property type="entry name" value="Nucleotide-diphospho-sugar transferases"/>
    <property type="match status" value="1"/>
</dbReference>
<dbReference type="InterPro" id="IPR015943">
    <property type="entry name" value="WD40/YVTN_repeat-like_dom_sf"/>
</dbReference>
<feature type="transmembrane region" description="Helical" evidence="4">
    <location>
        <begin position="600"/>
        <end position="618"/>
    </location>
</feature>
<evidence type="ECO:0000256" key="1">
    <source>
        <dbReference type="ARBA" id="ARBA00022574"/>
    </source>
</evidence>
<dbReference type="InterPro" id="IPR054145">
    <property type="entry name" value="MGS_GT"/>
</dbReference>
<dbReference type="GO" id="GO:0017070">
    <property type="term" value="F:U6 snRNA binding"/>
    <property type="evidence" value="ECO:0007669"/>
    <property type="project" value="TreeGrafter"/>
</dbReference>
<accession>A0A812V1Q4</accession>
<feature type="transmembrane region" description="Helical" evidence="4">
    <location>
        <begin position="519"/>
        <end position="541"/>
    </location>
</feature>
<evidence type="ECO:0000256" key="2">
    <source>
        <dbReference type="ARBA" id="ARBA00022737"/>
    </source>
</evidence>
<dbReference type="CDD" id="cd00200">
    <property type="entry name" value="WD40"/>
    <property type="match status" value="1"/>
</dbReference>
<protein>
    <submittedName>
        <fullName evidence="6">HET-E1 protein</fullName>
    </submittedName>
</protein>
<evidence type="ECO:0000259" key="5">
    <source>
        <dbReference type="Pfam" id="PF21969"/>
    </source>
</evidence>
<feature type="repeat" description="WD" evidence="3">
    <location>
        <begin position="231"/>
        <end position="272"/>
    </location>
</feature>
<evidence type="ECO:0000313" key="6">
    <source>
        <dbReference type="EMBL" id="CAE7612410.1"/>
    </source>
</evidence>
<dbReference type="InterPro" id="IPR036322">
    <property type="entry name" value="WD40_repeat_dom_sf"/>
</dbReference>
<name>A0A812V1Q4_9DINO</name>
<feature type="repeat" description="WD" evidence="3">
    <location>
        <begin position="149"/>
        <end position="190"/>
    </location>
</feature>
<sequence length="1165" mass="126341">MPLEEQELLHVVAQDDDGSAMAEVFVYSDDSMLSLRRALCSSAKIQHLALKFEGQMAAMHHSLEAAGLENHAVVQVAPVTEVGLASASSDGMVFFWDALSGKCLESLRGHQESVLSVAFSASGKLLGTTSADCSAKVWETATGRCLTTLQGHEDWVTCCGFNLSESLAVTASLDCSARIWELASGRCLQLLPGGVSPIFWAAFAPEEEEVATASADNNATVWSEGQVQTVLEGHEDNVMCVSWSPDGLRLLTASQDRSARLWEAAAGSCIREFQGHTDTVQSAFFSGDGRLVVTASLDRLAKIWETQTGDCLRTLAGHSGSVLFAAFSADGSFVATCSRDSTLRTWDVKTGRHLRLLEGHRAKDWSAKNPKGAHHTLFLVQFLQQLSFAGTIVDSYQIGKFFETSPAFSGLLVGLFITGGAVGASCMTLILQARPNAWKSFRSIVLGCQLMDTCGVLLYTLLMVLAVKEQTGPSWIYCLAMVRFAWGFGSGVTGQLAGVTITKATPPHEIPEEMQSLQFWQTLGLGMGPFIAGLMIFAHGVLGVSHLYKLCAAPAALASLQVLSLLTLWQLCPSSVEEWSSDGATGVSSCPQKHSGRIQLLFLSSCFLLCSLRGYAVAGAEVGTAMLLEESYEWNRHSIGFLVSGAFLASIPLRSAYLRNKSLFSTVSWIRVLALIAMAGTLLLFSRMAAVMPHGVALVLADAIMFPALYLGEGLTRGLMLQFAKDSTVLSANQASFLAIVLNNCARTVAPWLSRKHISTGAPSEGQDLFATGQLLCCGLFLAIFEFGIQHVSEAPVIVIGLPSLNEAHNIEAVTKAVDAGCHRYFPNHRCILVNADCQSSDGTSDIFERTPTHCQKVVLRTALPAQGKGAALRLVFEYMLQVDATHGLTLDTDVTSITPDWIKSFSEALAYDFAAPRYARHRLDGFITNLLIYPTVCCVFGKDLRQAIGGDFLFSRRAAEAFLAQPWPPSVEKYGIDIFMSTTVLKKKLSVSEVELPAKVHSPSLPKLKRMVLEVLETLLQQLQGQSFSTQRLQALPRICTELQEHHIPELQVDPCVLENLAEQCFQENKESILKSLAAHSFLQAALAQRSVDSTAWASLLHSALTTTAVSLETLQLLRCFFFLRAASHCREALHLSNPQAEELVKSQRDQLARLKEAVPEAAP</sequence>
<evidence type="ECO:0000313" key="7">
    <source>
        <dbReference type="Proteomes" id="UP000601435"/>
    </source>
</evidence>
<dbReference type="PROSITE" id="PS50294">
    <property type="entry name" value="WD_REPEATS_REGION"/>
    <property type="match status" value="5"/>
</dbReference>
<keyword evidence="4" id="KW-0812">Transmembrane</keyword>
<keyword evidence="4" id="KW-0472">Membrane</keyword>
<dbReference type="Pfam" id="PF00400">
    <property type="entry name" value="WD40"/>
    <property type="match status" value="5"/>
</dbReference>
<keyword evidence="7" id="KW-1185">Reference proteome</keyword>
<dbReference type="SUPFAM" id="SSF50978">
    <property type="entry name" value="WD40 repeat-like"/>
    <property type="match status" value="1"/>
</dbReference>
<reference evidence="6" key="1">
    <citation type="submission" date="2021-02" db="EMBL/GenBank/DDBJ databases">
        <authorList>
            <person name="Dougan E. K."/>
            <person name="Rhodes N."/>
            <person name="Thang M."/>
            <person name="Chan C."/>
        </authorList>
    </citation>
    <scope>NUCLEOTIDE SEQUENCE</scope>
</reference>
<feature type="transmembrane region" description="Helical" evidence="4">
    <location>
        <begin position="638"/>
        <end position="657"/>
    </location>
</feature>
<dbReference type="PANTHER" id="PTHR19846">
    <property type="entry name" value="WD40 REPEAT PROTEIN"/>
    <property type="match status" value="1"/>
</dbReference>
<dbReference type="Gene3D" id="1.20.1250.20">
    <property type="entry name" value="MFS general substrate transporter like domains"/>
    <property type="match status" value="1"/>
</dbReference>
<dbReference type="Pfam" id="PF21969">
    <property type="entry name" value="MGS_GT"/>
    <property type="match status" value="1"/>
</dbReference>
<keyword evidence="4" id="KW-1133">Transmembrane helix</keyword>
<dbReference type="InterPro" id="IPR029044">
    <property type="entry name" value="Nucleotide-diphossugar_trans"/>
</dbReference>
<dbReference type="Gene3D" id="2.130.10.10">
    <property type="entry name" value="YVTN repeat-like/Quinoprotein amine dehydrogenase"/>
    <property type="match status" value="3"/>
</dbReference>
<feature type="transmembrane region" description="Helical" evidence="4">
    <location>
        <begin position="407"/>
        <end position="431"/>
    </location>
</feature>
<feature type="transmembrane region" description="Helical" evidence="4">
    <location>
        <begin position="443"/>
        <end position="462"/>
    </location>
</feature>
<evidence type="ECO:0000256" key="4">
    <source>
        <dbReference type="SAM" id="Phobius"/>
    </source>
</evidence>
<keyword evidence="2" id="KW-0677">Repeat</keyword>
<comment type="caution">
    <text evidence="6">The sequence shown here is derived from an EMBL/GenBank/DDBJ whole genome shotgun (WGS) entry which is preliminary data.</text>
</comment>
<organism evidence="6 7">
    <name type="scientific">Symbiodinium necroappetens</name>
    <dbReference type="NCBI Taxonomy" id="1628268"/>
    <lineage>
        <taxon>Eukaryota</taxon>
        <taxon>Sar</taxon>
        <taxon>Alveolata</taxon>
        <taxon>Dinophyceae</taxon>
        <taxon>Suessiales</taxon>
        <taxon>Symbiodiniaceae</taxon>
        <taxon>Symbiodinium</taxon>
    </lineage>
</organism>
<gene>
    <name evidence="6" type="primary">HET-E1</name>
    <name evidence="6" type="ORF">SNEC2469_LOCUS17415</name>
</gene>
<dbReference type="GO" id="GO:0000398">
    <property type="term" value="P:mRNA splicing, via spliceosome"/>
    <property type="evidence" value="ECO:0007669"/>
    <property type="project" value="TreeGrafter"/>
</dbReference>
<feature type="domain" description="Mannosylglycerate synthase GT" evidence="5">
    <location>
        <begin position="867"/>
        <end position="1018"/>
    </location>
</feature>
<dbReference type="AlphaFoldDB" id="A0A812V1Q4"/>
<dbReference type="PROSITE" id="PS50082">
    <property type="entry name" value="WD_REPEATS_2"/>
    <property type="match status" value="5"/>
</dbReference>
<proteinExistence type="predicted"/>
<keyword evidence="1 3" id="KW-0853">WD repeat</keyword>
<dbReference type="Gene3D" id="3.90.550.10">
    <property type="entry name" value="Spore Coat Polysaccharide Biosynthesis Protein SpsA, Chain A"/>
    <property type="match status" value="1"/>
</dbReference>
<feature type="repeat" description="WD" evidence="3">
    <location>
        <begin position="107"/>
        <end position="148"/>
    </location>
</feature>
<dbReference type="PANTHER" id="PTHR19846:SF0">
    <property type="entry name" value="PRE-MRNA PROCESSING FACTOR 4"/>
    <property type="match status" value="1"/>
</dbReference>
<dbReference type="OrthoDB" id="425509at2759"/>
<evidence type="ECO:0000256" key="3">
    <source>
        <dbReference type="PROSITE-ProRule" id="PRU00221"/>
    </source>
</evidence>
<feature type="repeat" description="WD" evidence="3">
    <location>
        <begin position="315"/>
        <end position="356"/>
    </location>
</feature>
<feature type="repeat" description="WD" evidence="3">
    <location>
        <begin position="273"/>
        <end position="314"/>
    </location>
</feature>
<dbReference type="EMBL" id="CAJNJA010028809">
    <property type="protein sequence ID" value="CAE7612410.1"/>
    <property type="molecule type" value="Genomic_DNA"/>
</dbReference>
<dbReference type="GO" id="GO:0030621">
    <property type="term" value="F:U4 snRNA binding"/>
    <property type="evidence" value="ECO:0007669"/>
    <property type="project" value="TreeGrafter"/>
</dbReference>
<dbReference type="Proteomes" id="UP000601435">
    <property type="component" value="Unassembled WGS sequence"/>
</dbReference>
<dbReference type="SUPFAM" id="SSF103473">
    <property type="entry name" value="MFS general substrate transporter"/>
    <property type="match status" value="1"/>
</dbReference>
<dbReference type="InterPro" id="IPR036259">
    <property type="entry name" value="MFS_trans_sf"/>
</dbReference>